<gene>
    <name evidence="1" type="ORF">BG015_004115</name>
</gene>
<dbReference type="EMBL" id="JAAAUQ010001985">
    <property type="protein sequence ID" value="KAF9129654.1"/>
    <property type="molecule type" value="Genomic_DNA"/>
</dbReference>
<organism evidence="1 2">
    <name type="scientific">Linnemannia schmuckeri</name>
    <dbReference type="NCBI Taxonomy" id="64567"/>
    <lineage>
        <taxon>Eukaryota</taxon>
        <taxon>Fungi</taxon>
        <taxon>Fungi incertae sedis</taxon>
        <taxon>Mucoromycota</taxon>
        <taxon>Mortierellomycotina</taxon>
        <taxon>Mortierellomycetes</taxon>
        <taxon>Mortierellales</taxon>
        <taxon>Mortierellaceae</taxon>
        <taxon>Linnemannia</taxon>
    </lineage>
</organism>
<dbReference type="SUPFAM" id="SSF52047">
    <property type="entry name" value="RNI-like"/>
    <property type="match status" value="1"/>
</dbReference>
<dbReference type="OrthoDB" id="2423977at2759"/>
<reference evidence="1" key="1">
    <citation type="journal article" date="2020" name="Fungal Divers.">
        <title>Resolving the Mortierellaceae phylogeny through synthesis of multi-gene phylogenetics and phylogenomics.</title>
        <authorList>
            <person name="Vandepol N."/>
            <person name="Liber J."/>
            <person name="Desiro A."/>
            <person name="Na H."/>
            <person name="Kennedy M."/>
            <person name="Barry K."/>
            <person name="Grigoriev I.V."/>
            <person name="Miller A.N."/>
            <person name="O'Donnell K."/>
            <person name="Stajich J.E."/>
            <person name="Bonito G."/>
        </authorList>
    </citation>
    <scope>NUCLEOTIDE SEQUENCE</scope>
    <source>
        <strain evidence="1">NRRL 6426</strain>
    </source>
</reference>
<sequence length="810" mass="92231">MSTSFPLPLECLQLILRQFRARGEVWTLVRILQVNKYLCSATLPFLYNDPLLLARYRVSRDPAKQLAALLKVIKVLLLSIPEGNVSPLLRAAYFQDLTDSETLPPSSFPYYAFVTKIDFQLKFPLYQRIFHGADPNLTDYLNRYGHTSRYLSEEIFIGHKYGTSEIVTQAATLELHRDMTRALCENAERVKALAIPISDVTRYLSMVQRFKVLSSITFELDRIIIPFGNLDREATPEEQKFMEKQRKERCQHLEEMISFVREHQRCHPNVLKSALCRKGKLTDLDCPEEYQFRLAQYLPPIYKPRSLTNRNWAQFIANVHDTDLSFVTAIHPLPGSSREIFMERLLAAGPFLHRCRSLESFEIHSLGDDSFQWAVDERNQYNADIAAGRLPQRPLVPLRNFIVKYDHPSKGRQINDVVFAFNDTLRCISIESYWTQDFDLHSEDDDELSTFRMGDNDVIWDLPRLSSLSVEINELHLYIHPDVLSRCPSLVNVILSDARRQEYILNEVVYWKPAELSGLKTLELVGSPAIPFHPDTLKSTRKLLRLKLGTRLDTGNAFIPPPEDFIYVETGKPSDIELDDPSSATVSTISRPIWTWDWDLPCLTELCLNAEFGYRFQFRMLANTPSLTYMTINIKSWSGQHKRTVQLADLQKPGSAHPLQGPPDGLAPIRGAQEVGGDVGMEADLEGTLQQPKYIHLPALKNLSLIGRWTLSGQVLVTIFSKMAPNLTQANMNGCDGFSLAEWVDATSSHLHDLKTSSATITTADRIKLAEVGLIPASSLPYSIDYYFLVKRPKGRVSEVPAAYLLPRQV</sequence>
<protein>
    <submittedName>
        <fullName evidence="1">Uncharacterized protein</fullName>
    </submittedName>
</protein>
<evidence type="ECO:0000313" key="2">
    <source>
        <dbReference type="Proteomes" id="UP000748756"/>
    </source>
</evidence>
<proteinExistence type="predicted"/>
<accession>A0A9P5RFY8</accession>
<name>A0A9P5RFY8_9FUNG</name>
<keyword evidence="2" id="KW-1185">Reference proteome</keyword>
<dbReference type="AlphaFoldDB" id="A0A9P5RFY8"/>
<comment type="caution">
    <text evidence="1">The sequence shown here is derived from an EMBL/GenBank/DDBJ whole genome shotgun (WGS) entry which is preliminary data.</text>
</comment>
<evidence type="ECO:0000313" key="1">
    <source>
        <dbReference type="EMBL" id="KAF9129654.1"/>
    </source>
</evidence>
<dbReference type="Proteomes" id="UP000748756">
    <property type="component" value="Unassembled WGS sequence"/>
</dbReference>